<keyword evidence="3" id="KW-1185">Reference proteome</keyword>
<keyword evidence="1" id="KW-1133">Transmembrane helix</keyword>
<evidence type="ECO:0000256" key="1">
    <source>
        <dbReference type="SAM" id="Phobius"/>
    </source>
</evidence>
<organism evidence="2 3">
    <name type="scientific">Vibrio mangrovi</name>
    <dbReference type="NCBI Taxonomy" id="474394"/>
    <lineage>
        <taxon>Bacteria</taxon>
        <taxon>Pseudomonadati</taxon>
        <taxon>Pseudomonadota</taxon>
        <taxon>Gammaproteobacteria</taxon>
        <taxon>Vibrionales</taxon>
        <taxon>Vibrionaceae</taxon>
        <taxon>Vibrio</taxon>
    </lineage>
</organism>
<protein>
    <submittedName>
        <fullName evidence="2">Uncharacterized protein</fullName>
    </submittedName>
</protein>
<feature type="transmembrane region" description="Helical" evidence="1">
    <location>
        <begin position="84"/>
        <end position="103"/>
    </location>
</feature>
<proteinExistence type="predicted"/>
<evidence type="ECO:0000313" key="2">
    <source>
        <dbReference type="EMBL" id="MDW6002230.1"/>
    </source>
</evidence>
<comment type="caution">
    <text evidence="2">The sequence shown here is derived from an EMBL/GenBank/DDBJ whole genome shotgun (WGS) entry which is preliminary data.</text>
</comment>
<reference evidence="2 3" key="1">
    <citation type="submission" date="2023-11" db="EMBL/GenBank/DDBJ databases">
        <title>Plant-associative lifestyle of Vibrio porteresiae and its evolutionary dynamics.</title>
        <authorList>
            <person name="Rameshkumar N."/>
            <person name="Kirti K."/>
        </authorList>
    </citation>
    <scope>NUCLEOTIDE SEQUENCE [LARGE SCALE GENOMIC DNA]</scope>
    <source>
        <strain evidence="2 3">MSSRF38</strain>
    </source>
</reference>
<feature type="transmembrane region" description="Helical" evidence="1">
    <location>
        <begin position="115"/>
        <end position="135"/>
    </location>
</feature>
<dbReference type="Proteomes" id="UP001283366">
    <property type="component" value="Unassembled WGS sequence"/>
</dbReference>
<sequence length="156" mass="17347">MNMTLIEGRVKSCQAVTQNAVRIELEGSQTVIRLTLSEPWVLEDGDLVAVSGLQDPESDVFLGYGYVNQSKNIKASMRSNGMPFILFGGVLTVITLCILAFIFSGDGYIHLSDFILAIPPFLVLLFSTFFIKVGVKAKRKEKAVRRMLNEVQLMKK</sequence>
<keyword evidence="1" id="KW-0472">Membrane</keyword>
<evidence type="ECO:0000313" key="3">
    <source>
        <dbReference type="Proteomes" id="UP001283366"/>
    </source>
</evidence>
<gene>
    <name evidence="2" type="ORF">SBX37_05000</name>
</gene>
<name>A0ABU4I4M4_9VIBR</name>
<keyword evidence="1" id="KW-0812">Transmembrane</keyword>
<dbReference type="EMBL" id="JAWRCO010000001">
    <property type="protein sequence ID" value="MDW6002230.1"/>
    <property type="molecule type" value="Genomic_DNA"/>
</dbReference>
<dbReference type="RefSeq" id="WP_087481602.1">
    <property type="nucleotide sequence ID" value="NZ_AP024883.1"/>
</dbReference>
<accession>A0ABU4I4M4</accession>